<dbReference type="Gene3D" id="3.40.50.300">
    <property type="entry name" value="P-loop containing nucleotide triphosphate hydrolases"/>
    <property type="match status" value="1"/>
</dbReference>
<comment type="caution">
    <text evidence="10">The sequence shown here is derived from an EMBL/GenBank/DDBJ whole genome shotgun (WGS) entry which is preliminary data.</text>
</comment>
<evidence type="ECO:0000256" key="2">
    <source>
        <dbReference type="ARBA" id="ARBA00008420"/>
    </source>
</evidence>
<dbReference type="PANTHER" id="PTHR43442">
    <property type="entry name" value="GLUCONOKINASE-RELATED"/>
    <property type="match status" value="1"/>
</dbReference>
<comment type="pathway">
    <text evidence="1">Carbohydrate acid metabolism.</text>
</comment>
<evidence type="ECO:0000256" key="3">
    <source>
        <dbReference type="ARBA" id="ARBA00012054"/>
    </source>
</evidence>
<dbReference type="SUPFAM" id="SSF52540">
    <property type="entry name" value="P-loop containing nucleoside triphosphate hydrolases"/>
    <property type="match status" value="1"/>
</dbReference>
<evidence type="ECO:0000256" key="7">
    <source>
        <dbReference type="ARBA" id="ARBA00022840"/>
    </source>
</evidence>
<keyword evidence="6 9" id="KW-0418">Kinase</keyword>
<evidence type="ECO:0000256" key="8">
    <source>
        <dbReference type="ARBA" id="ARBA00048090"/>
    </source>
</evidence>
<evidence type="ECO:0000313" key="11">
    <source>
        <dbReference type="Proteomes" id="UP000576969"/>
    </source>
</evidence>
<evidence type="ECO:0000256" key="9">
    <source>
        <dbReference type="RuleBase" id="RU363066"/>
    </source>
</evidence>
<organism evidence="10 11">
    <name type="scientific">Microbacterium immunditiarum</name>
    <dbReference type="NCBI Taxonomy" id="337480"/>
    <lineage>
        <taxon>Bacteria</taxon>
        <taxon>Bacillati</taxon>
        <taxon>Actinomycetota</taxon>
        <taxon>Actinomycetes</taxon>
        <taxon>Micrococcales</taxon>
        <taxon>Microbacteriaceae</taxon>
        <taxon>Microbacterium</taxon>
    </lineage>
</organism>
<dbReference type="PANTHER" id="PTHR43442:SF3">
    <property type="entry name" value="GLUCONOKINASE-RELATED"/>
    <property type="match status" value="1"/>
</dbReference>
<protein>
    <recommendedName>
        <fullName evidence="3 9">Gluconokinase</fullName>
        <ecNumber evidence="3 9">2.7.1.12</ecNumber>
    </recommendedName>
</protein>
<dbReference type="CDD" id="cd02021">
    <property type="entry name" value="GntK"/>
    <property type="match status" value="1"/>
</dbReference>
<evidence type="ECO:0000256" key="5">
    <source>
        <dbReference type="ARBA" id="ARBA00022741"/>
    </source>
</evidence>
<comment type="catalytic activity">
    <reaction evidence="8 9">
        <text>D-gluconate + ATP = 6-phospho-D-gluconate + ADP + H(+)</text>
        <dbReference type="Rhea" id="RHEA:19433"/>
        <dbReference type="ChEBI" id="CHEBI:15378"/>
        <dbReference type="ChEBI" id="CHEBI:18391"/>
        <dbReference type="ChEBI" id="CHEBI:30616"/>
        <dbReference type="ChEBI" id="CHEBI:58759"/>
        <dbReference type="ChEBI" id="CHEBI:456216"/>
        <dbReference type="EC" id="2.7.1.12"/>
    </reaction>
</comment>
<gene>
    <name evidence="10" type="ORF">BJ991_003601</name>
</gene>
<dbReference type="EC" id="2.7.1.12" evidence="3 9"/>
<evidence type="ECO:0000256" key="4">
    <source>
        <dbReference type="ARBA" id="ARBA00022679"/>
    </source>
</evidence>
<dbReference type="GO" id="GO:0005975">
    <property type="term" value="P:carbohydrate metabolic process"/>
    <property type="evidence" value="ECO:0007669"/>
    <property type="project" value="InterPro"/>
</dbReference>
<evidence type="ECO:0000313" key="10">
    <source>
        <dbReference type="EMBL" id="NYE21573.1"/>
    </source>
</evidence>
<dbReference type="InterPro" id="IPR027417">
    <property type="entry name" value="P-loop_NTPase"/>
</dbReference>
<keyword evidence="7 9" id="KW-0067">ATP-binding</keyword>
<dbReference type="EMBL" id="JACCBV010000001">
    <property type="protein sequence ID" value="NYE21573.1"/>
    <property type="molecule type" value="Genomic_DNA"/>
</dbReference>
<dbReference type="InterPro" id="IPR006001">
    <property type="entry name" value="Therm_gnt_kin"/>
</dbReference>
<dbReference type="AlphaFoldDB" id="A0A7Y9GRX1"/>
<dbReference type="NCBIfam" id="TIGR01313">
    <property type="entry name" value="therm_gnt_kin"/>
    <property type="match status" value="1"/>
</dbReference>
<comment type="similarity">
    <text evidence="2 9">Belongs to the gluconokinase GntK/GntV family.</text>
</comment>
<proteinExistence type="inferred from homology"/>
<dbReference type="GO" id="GO:0005737">
    <property type="term" value="C:cytoplasm"/>
    <property type="evidence" value="ECO:0007669"/>
    <property type="project" value="TreeGrafter"/>
</dbReference>
<accession>A0A7Y9GRX1</accession>
<dbReference type="Proteomes" id="UP000576969">
    <property type="component" value="Unassembled WGS sequence"/>
</dbReference>
<name>A0A7Y9GRX1_9MICO</name>
<dbReference type="GO" id="GO:0046316">
    <property type="term" value="F:gluconokinase activity"/>
    <property type="evidence" value="ECO:0007669"/>
    <property type="project" value="UniProtKB-EC"/>
</dbReference>
<reference evidence="10 11" key="1">
    <citation type="submission" date="2020-07" db="EMBL/GenBank/DDBJ databases">
        <title>Sequencing the genomes of 1000 actinobacteria strains.</title>
        <authorList>
            <person name="Klenk H.-P."/>
        </authorList>
    </citation>
    <scope>NUCLEOTIDE SEQUENCE [LARGE SCALE GENOMIC DNA]</scope>
    <source>
        <strain evidence="10 11">DSM 24662</strain>
    </source>
</reference>
<keyword evidence="4 9" id="KW-0808">Transferase</keyword>
<keyword evidence="11" id="KW-1185">Reference proteome</keyword>
<keyword evidence="5 9" id="KW-0547">Nucleotide-binding</keyword>
<evidence type="ECO:0000256" key="6">
    <source>
        <dbReference type="ARBA" id="ARBA00022777"/>
    </source>
</evidence>
<evidence type="ECO:0000256" key="1">
    <source>
        <dbReference type="ARBA" id="ARBA00004761"/>
    </source>
</evidence>
<sequence>MLADQLTVPFVDADDLHPASNIDKMRAGVPLTDSDREPWLDAVGSALAQLSAGVVACSALARRYRDRIRVFVPDASFVQLDGSRALLAARLADRRGHFMPTGLLDSQLATLEPLQHEEDGLLVDITASPAEIVKRVLEHRASGSGRNG</sequence>
<dbReference type="GO" id="GO:0005524">
    <property type="term" value="F:ATP binding"/>
    <property type="evidence" value="ECO:0007669"/>
    <property type="project" value="UniProtKB-KW"/>
</dbReference>